<name>M2MEU5_BAUPA</name>
<keyword evidence="3" id="KW-1185">Reference proteome</keyword>
<dbReference type="AlphaFoldDB" id="M2MEU5"/>
<gene>
    <name evidence="2" type="ORF">BAUCODRAFT_149136</name>
</gene>
<dbReference type="EMBL" id="KB445557">
    <property type="protein sequence ID" value="EMC95111.1"/>
    <property type="molecule type" value="Genomic_DNA"/>
</dbReference>
<organism evidence="2 3">
    <name type="scientific">Baudoinia panamericana (strain UAMH 10762)</name>
    <name type="common">Angels' share fungus</name>
    <name type="synonym">Baudoinia compniacensis (strain UAMH 10762)</name>
    <dbReference type="NCBI Taxonomy" id="717646"/>
    <lineage>
        <taxon>Eukaryota</taxon>
        <taxon>Fungi</taxon>
        <taxon>Dikarya</taxon>
        <taxon>Ascomycota</taxon>
        <taxon>Pezizomycotina</taxon>
        <taxon>Dothideomycetes</taxon>
        <taxon>Dothideomycetidae</taxon>
        <taxon>Mycosphaerellales</taxon>
        <taxon>Teratosphaeriaceae</taxon>
        <taxon>Baudoinia</taxon>
    </lineage>
</organism>
<evidence type="ECO:0000313" key="3">
    <source>
        <dbReference type="Proteomes" id="UP000011761"/>
    </source>
</evidence>
<sequence length="145" mass="15729">MADDDPAPGTTETRSKPSQETCFIWYHGKCKRSLNPKTAPCPYLHALTDVPSMVQPPPGYVHPEPCGLPWCPGDGVPKPSPAKPGGGDFKGFTNALGRSREKYEGETGDSEAETKDNETTSEAPSCGEPRDEGRPDWYLSGFDEE</sequence>
<protein>
    <recommendedName>
        <fullName evidence="4">C3H1-type domain-containing protein</fullName>
    </recommendedName>
</protein>
<evidence type="ECO:0000256" key="1">
    <source>
        <dbReference type="SAM" id="MobiDB-lite"/>
    </source>
</evidence>
<reference evidence="2 3" key="1">
    <citation type="journal article" date="2012" name="PLoS Pathog.">
        <title>Diverse lifestyles and strategies of plant pathogenesis encoded in the genomes of eighteen Dothideomycetes fungi.</title>
        <authorList>
            <person name="Ohm R.A."/>
            <person name="Feau N."/>
            <person name="Henrissat B."/>
            <person name="Schoch C.L."/>
            <person name="Horwitz B.A."/>
            <person name="Barry K.W."/>
            <person name="Condon B.J."/>
            <person name="Copeland A.C."/>
            <person name="Dhillon B."/>
            <person name="Glaser F."/>
            <person name="Hesse C.N."/>
            <person name="Kosti I."/>
            <person name="LaButti K."/>
            <person name="Lindquist E.A."/>
            <person name="Lucas S."/>
            <person name="Salamov A.A."/>
            <person name="Bradshaw R.E."/>
            <person name="Ciuffetti L."/>
            <person name="Hamelin R.C."/>
            <person name="Kema G.H.J."/>
            <person name="Lawrence C."/>
            <person name="Scott J.A."/>
            <person name="Spatafora J.W."/>
            <person name="Turgeon B.G."/>
            <person name="de Wit P.J.G.M."/>
            <person name="Zhong S."/>
            <person name="Goodwin S.B."/>
            <person name="Grigoriev I.V."/>
        </authorList>
    </citation>
    <scope>NUCLEOTIDE SEQUENCE [LARGE SCALE GENOMIC DNA]</scope>
    <source>
        <strain evidence="2 3">UAMH 10762</strain>
    </source>
</reference>
<feature type="region of interest" description="Disordered" evidence="1">
    <location>
        <begin position="54"/>
        <end position="145"/>
    </location>
</feature>
<evidence type="ECO:0008006" key="4">
    <source>
        <dbReference type="Google" id="ProtNLM"/>
    </source>
</evidence>
<dbReference type="KEGG" id="bcom:BAUCODRAFT_149136"/>
<accession>M2MEU5</accession>
<dbReference type="eggNOG" id="ENOG502RMCQ">
    <property type="taxonomic scope" value="Eukaryota"/>
</dbReference>
<dbReference type="HOGENOM" id="CLU_1786511_0_0_1"/>
<dbReference type="Proteomes" id="UP000011761">
    <property type="component" value="Unassembled WGS sequence"/>
</dbReference>
<proteinExistence type="predicted"/>
<evidence type="ECO:0000313" key="2">
    <source>
        <dbReference type="EMBL" id="EMC95111.1"/>
    </source>
</evidence>
<dbReference type="OrthoDB" id="3895766at2759"/>
<dbReference type="RefSeq" id="XP_007677724.1">
    <property type="nucleotide sequence ID" value="XM_007679534.1"/>
</dbReference>
<dbReference type="GeneID" id="19108929"/>